<proteinExistence type="predicted"/>
<protein>
    <submittedName>
        <fullName evidence="1">Uncharacterized protein</fullName>
    </submittedName>
</protein>
<gene>
    <name evidence="1" type="ORF">EVAR_89895_1</name>
</gene>
<dbReference type="EMBL" id="BGZK01001417">
    <property type="protein sequence ID" value="GBP79529.1"/>
    <property type="molecule type" value="Genomic_DNA"/>
</dbReference>
<name>A0A4C1YY42_EUMVA</name>
<dbReference type="AlphaFoldDB" id="A0A4C1YY42"/>
<evidence type="ECO:0000313" key="2">
    <source>
        <dbReference type="Proteomes" id="UP000299102"/>
    </source>
</evidence>
<sequence>MTLPAVPRVPSAPIATTVADKSVARGAFAARLTHQLHTACRHRACTPGCSVILLKDMNFESFTSQTSLSCAPADVELEGAMLDSQHEH</sequence>
<keyword evidence="2" id="KW-1185">Reference proteome</keyword>
<accession>A0A4C1YY42</accession>
<evidence type="ECO:0000313" key="1">
    <source>
        <dbReference type="EMBL" id="GBP79529.1"/>
    </source>
</evidence>
<organism evidence="1 2">
    <name type="scientific">Eumeta variegata</name>
    <name type="common">Bagworm moth</name>
    <name type="synonym">Eumeta japonica</name>
    <dbReference type="NCBI Taxonomy" id="151549"/>
    <lineage>
        <taxon>Eukaryota</taxon>
        <taxon>Metazoa</taxon>
        <taxon>Ecdysozoa</taxon>
        <taxon>Arthropoda</taxon>
        <taxon>Hexapoda</taxon>
        <taxon>Insecta</taxon>
        <taxon>Pterygota</taxon>
        <taxon>Neoptera</taxon>
        <taxon>Endopterygota</taxon>
        <taxon>Lepidoptera</taxon>
        <taxon>Glossata</taxon>
        <taxon>Ditrysia</taxon>
        <taxon>Tineoidea</taxon>
        <taxon>Psychidae</taxon>
        <taxon>Oiketicinae</taxon>
        <taxon>Eumeta</taxon>
    </lineage>
</organism>
<dbReference type="Proteomes" id="UP000299102">
    <property type="component" value="Unassembled WGS sequence"/>
</dbReference>
<reference evidence="1 2" key="1">
    <citation type="journal article" date="2019" name="Commun. Biol.">
        <title>The bagworm genome reveals a unique fibroin gene that provides high tensile strength.</title>
        <authorList>
            <person name="Kono N."/>
            <person name="Nakamura H."/>
            <person name="Ohtoshi R."/>
            <person name="Tomita M."/>
            <person name="Numata K."/>
            <person name="Arakawa K."/>
        </authorList>
    </citation>
    <scope>NUCLEOTIDE SEQUENCE [LARGE SCALE GENOMIC DNA]</scope>
</reference>
<comment type="caution">
    <text evidence="1">The sequence shown here is derived from an EMBL/GenBank/DDBJ whole genome shotgun (WGS) entry which is preliminary data.</text>
</comment>